<feature type="compositionally biased region" description="Basic and acidic residues" evidence="1">
    <location>
        <begin position="47"/>
        <end position="79"/>
    </location>
</feature>
<dbReference type="EMBL" id="JACGCI010000041">
    <property type="protein sequence ID" value="KAF6753146.1"/>
    <property type="molecule type" value="Genomic_DNA"/>
</dbReference>
<dbReference type="Proteomes" id="UP000521943">
    <property type="component" value="Unassembled WGS sequence"/>
</dbReference>
<feature type="region of interest" description="Disordered" evidence="1">
    <location>
        <begin position="93"/>
        <end position="128"/>
    </location>
</feature>
<evidence type="ECO:0000256" key="1">
    <source>
        <dbReference type="SAM" id="MobiDB-lite"/>
    </source>
</evidence>
<feature type="region of interest" description="Disordered" evidence="1">
    <location>
        <begin position="1"/>
        <end position="81"/>
    </location>
</feature>
<feature type="compositionally biased region" description="Polar residues" evidence="1">
    <location>
        <begin position="93"/>
        <end position="108"/>
    </location>
</feature>
<sequence>MPPQPGVFSVPYGMGHKSRSNTYNADGEMGVAYAHHSHAPVAGPSSRMHEEGKKENRRKDLSGELGKEMNDRREDHRSNYNEGIAALHGTAIQLSTRPDTNSMYNTQFHSSGLHSSQHSNSRRSTQESVLRWRSWRSRKAVAYAPSTGLQ</sequence>
<gene>
    <name evidence="2" type="ORF">DFP72DRAFT_436982</name>
</gene>
<dbReference type="OrthoDB" id="70376at2759"/>
<reference evidence="2 3" key="1">
    <citation type="submission" date="2020-07" db="EMBL/GenBank/DDBJ databases">
        <title>Comparative genomics of pyrophilous fungi reveals a link between fire events and developmental genes.</title>
        <authorList>
            <consortium name="DOE Joint Genome Institute"/>
            <person name="Steindorff A.S."/>
            <person name="Carver A."/>
            <person name="Calhoun S."/>
            <person name="Stillman K."/>
            <person name="Liu H."/>
            <person name="Lipzen A."/>
            <person name="Pangilinan J."/>
            <person name="Labutti K."/>
            <person name="Bruns T.D."/>
            <person name="Grigoriev I.V."/>
        </authorList>
    </citation>
    <scope>NUCLEOTIDE SEQUENCE [LARGE SCALE GENOMIC DNA]</scope>
    <source>
        <strain evidence="2 3">CBS 144469</strain>
    </source>
</reference>
<comment type="caution">
    <text evidence="2">The sequence shown here is derived from an EMBL/GenBank/DDBJ whole genome shotgun (WGS) entry which is preliminary data.</text>
</comment>
<feature type="compositionally biased region" description="Low complexity" evidence="1">
    <location>
        <begin position="109"/>
        <end position="119"/>
    </location>
</feature>
<protein>
    <submittedName>
        <fullName evidence="2">Uncharacterized protein</fullName>
    </submittedName>
</protein>
<organism evidence="2 3">
    <name type="scientific">Ephemerocybe angulata</name>
    <dbReference type="NCBI Taxonomy" id="980116"/>
    <lineage>
        <taxon>Eukaryota</taxon>
        <taxon>Fungi</taxon>
        <taxon>Dikarya</taxon>
        <taxon>Basidiomycota</taxon>
        <taxon>Agaricomycotina</taxon>
        <taxon>Agaricomycetes</taxon>
        <taxon>Agaricomycetidae</taxon>
        <taxon>Agaricales</taxon>
        <taxon>Agaricineae</taxon>
        <taxon>Psathyrellaceae</taxon>
        <taxon>Ephemerocybe</taxon>
    </lineage>
</organism>
<evidence type="ECO:0000313" key="2">
    <source>
        <dbReference type="EMBL" id="KAF6753146.1"/>
    </source>
</evidence>
<proteinExistence type="predicted"/>
<keyword evidence="3" id="KW-1185">Reference proteome</keyword>
<dbReference type="AlphaFoldDB" id="A0A8H6HUN3"/>
<name>A0A8H6HUN3_9AGAR</name>
<accession>A0A8H6HUN3</accession>
<evidence type="ECO:0000313" key="3">
    <source>
        <dbReference type="Proteomes" id="UP000521943"/>
    </source>
</evidence>